<gene>
    <name evidence="3" type="ORF">MBAV_004497</name>
</gene>
<dbReference type="SMART" id="SM00034">
    <property type="entry name" value="CLECT"/>
    <property type="match status" value="1"/>
</dbReference>
<proteinExistence type="predicted"/>
<evidence type="ECO:0000256" key="1">
    <source>
        <dbReference type="ARBA" id="ARBA00022729"/>
    </source>
</evidence>
<dbReference type="InterPro" id="IPR016186">
    <property type="entry name" value="C-type_lectin-like/link_sf"/>
</dbReference>
<dbReference type="Pfam" id="PF00059">
    <property type="entry name" value="Lectin_C"/>
    <property type="match status" value="1"/>
</dbReference>
<dbReference type="InterPro" id="IPR013517">
    <property type="entry name" value="FG-GAP"/>
</dbReference>
<keyword evidence="3" id="KW-0430">Lectin</keyword>
<dbReference type="SUPFAM" id="SSF69318">
    <property type="entry name" value="Integrin alpha N-terminal domain"/>
    <property type="match status" value="1"/>
</dbReference>
<dbReference type="InterPro" id="IPR044060">
    <property type="entry name" value="Bacterial_rp_domain"/>
</dbReference>
<organism evidence="3 4">
    <name type="scientific">Candidatus Magnetobacterium bavaricum</name>
    <dbReference type="NCBI Taxonomy" id="29290"/>
    <lineage>
        <taxon>Bacteria</taxon>
        <taxon>Pseudomonadati</taxon>
        <taxon>Nitrospirota</taxon>
        <taxon>Thermodesulfovibrionia</taxon>
        <taxon>Thermodesulfovibrionales</taxon>
        <taxon>Candidatus Magnetobacteriaceae</taxon>
        <taxon>Candidatus Magnetobacterium</taxon>
    </lineage>
</organism>
<keyword evidence="1" id="KW-0732">Signal</keyword>
<feature type="domain" description="C-type lectin" evidence="2">
    <location>
        <begin position="19"/>
        <end position="150"/>
    </location>
</feature>
<dbReference type="Proteomes" id="UP000033423">
    <property type="component" value="Unassembled WGS sequence"/>
</dbReference>
<accession>A0A0F3GN04</accession>
<dbReference type="InterPro" id="IPR001304">
    <property type="entry name" value="C-type_lectin-like"/>
</dbReference>
<dbReference type="InterPro" id="IPR016187">
    <property type="entry name" value="CTDL_fold"/>
</dbReference>
<dbReference type="PROSITE" id="PS50041">
    <property type="entry name" value="C_TYPE_LECTIN_2"/>
    <property type="match status" value="1"/>
</dbReference>
<evidence type="ECO:0000313" key="4">
    <source>
        <dbReference type="Proteomes" id="UP000033423"/>
    </source>
</evidence>
<protein>
    <submittedName>
        <fullName evidence="3">C-type lectin domain protein</fullName>
    </submittedName>
</protein>
<dbReference type="Gene3D" id="3.10.100.10">
    <property type="entry name" value="Mannose-Binding Protein A, subunit A"/>
    <property type="match status" value="1"/>
</dbReference>
<dbReference type="PANTHER" id="PTHR46580">
    <property type="entry name" value="SENSOR KINASE-RELATED"/>
    <property type="match status" value="1"/>
</dbReference>
<sequence>MHVWRGVATADSDKIVNPANNHTYQRIDTPMAWADAKANCEKIGAHLATVTSDSENQFLVDNLLPSTFWTSNVHCWLGATDAESEGTWKWVTGEKWDFTAWGCVSTWCEPNGYTSENCLMYSYVGYINSINHDKQFGEHSCSLNFLSLCEWETTPTPTPIPTSGQYTLTVTKSGNGSGDVTASTGTLSWSGNTGTASYNSGTSVVLTAAPASGSSFTGWSGDCNGTMPTCTLVMSANKNVTATFSSGPGTQYTLKVTKAGTGTCSVTASPDTLSWAGNDGSASYNSGASVILTATPASGSSFIGWSGDCNGAMPTCTLTMSANKNVTATCATGGNGHNALKYDFDGDGKRDLLWRNSATGDVYIWLMSGKSITGGNYATQNLSLDWDIIAVDDFNGDGKSDILLQNSRTGDIVMWLMDGVKIASNDFVLRGMPSQWQIKTTGDFDGDGKADMIWQSTSSGDIYVWLMDGTKIIGGDFIIRGMPSLWQMR</sequence>
<dbReference type="Pfam" id="PF13517">
    <property type="entry name" value="FG-GAP_3"/>
    <property type="match status" value="1"/>
</dbReference>
<dbReference type="Pfam" id="PF18998">
    <property type="entry name" value="Flg_new_2"/>
    <property type="match status" value="2"/>
</dbReference>
<dbReference type="AlphaFoldDB" id="A0A0F3GN04"/>
<dbReference type="SUPFAM" id="SSF56436">
    <property type="entry name" value="C-type lectin-like"/>
    <property type="match status" value="1"/>
</dbReference>
<dbReference type="EMBL" id="LACI01001957">
    <property type="protein sequence ID" value="KJU83305.1"/>
    <property type="molecule type" value="Genomic_DNA"/>
</dbReference>
<dbReference type="InterPro" id="IPR028994">
    <property type="entry name" value="Integrin_alpha_N"/>
</dbReference>
<name>A0A0F3GN04_9BACT</name>
<dbReference type="Gene3D" id="2.130.10.130">
    <property type="entry name" value="Integrin alpha, N-terminal"/>
    <property type="match status" value="1"/>
</dbReference>
<evidence type="ECO:0000259" key="2">
    <source>
        <dbReference type="PROSITE" id="PS50041"/>
    </source>
</evidence>
<comment type="caution">
    <text evidence="3">The sequence shown here is derived from an EMBL/GenBank/DDBJ whole genome shotgun (WGS) entry which is preliminary data.</text>
</comment>
<keyword evidence="4" id="KW-1185">Reference proteome</keyword>
<evidence type="ECO:0000313" key="3">
    <source>
        <dbReference type="EMBL" id="KJU83305.1"/>
    </source>
</evidence>
<reference evidence="3 4" key="1">
    <citation type="submission" date="2015-02" db="EMBL/GenBank/DDBJ databases">
        <title>Single-cell genomics of uncultivated deep-branching MTB reveals a conserved set of magnetosome genes.</title>
        <authorList>
            <person name="Kolinko S."/>
            <person name="Richter M."/>
            <person name="Glockner F.O."/>
            <person name="Brachmann A."/>
            <person name="Schuler D."/>
        </authorList>
    </citation>
    <scope>NUCLEOTIDE SEQUENCE [LARGE SCALE GENOMIC DNA]</scope>
    <source>
        <strain evidence="3">TM-1</strain>
    </source>
</reference>
<dbReference type="GO" id="GO:0030246">
    <property type="term" value="F:carbohydrate binding"/>
    <property type="evidence" value="ECO:0007669"/>
    <property type="project" value="UniProtKB-KW"/>
</dbReference>
<dbReference type="PANTHER" id="PTHR46580:SF2">
    <property type="entry name" value="MAM DOMAIN-CONTAINING PROTEIN"/>
    <property type="match status" value="1"/>
</dbReference>